<proteinExistence type="predicted"/>
<comment type="caution">
    <text evidence="1">The sequence shown here is derived from an EMBL/GenBank/DDBJ whole genome shotgun (WGS) entry which is preliminary data.</text>
</comment>
<evidence type="ECO:0008006" key="2">
    <source>
        <dbReference type="Google" id="ProtNLM"/>
    </source>
</evidence>
<reference evidence="1" key="1">
    <citation type="journal article" date="2014" name="Front. Microbiol.">
        <title>High frequency of phylogenetically diverse reductive dehalogenase-homologous genes in deep subseafloor sedimentary metagenomes.</title>
        <authorList>
            <person name="Kawai M."/>
            <person name="Futagami T."/>
            <person name="Toyoda A."/>
            <person name="Takaki Y."/>
            <person name="Nishi S."/>
            <person name="Hori S."/>
            <person name="Arai W."/>
            <person name="Tsubouchi T."/>
            <person name="Morono Y."/>
            <person name="Uchiyama I."/>
            <person name="Ito T."/>
            <person name="Fujiyama A."/>
            <person name="Inagaki F."/>
            <person name="Takami H."/>
        </authorList>
    </citation>
    <scope>NUCLEOTIDE SEQUENCE</scope>
    <source>
        <strain evidence="1">Expedition CK06-06</strain>
    </source>
</reference>
<protein>
    <recommendedName>
        <fullName evidence="2">MBL fold metallo-hydrolase</fullName>
    </recommendedName>
</protein>
<feature type="non-terminal residue" evidence="1">
    <location>
        <position position="1"/>
    </location>
</feature>
<name>X0ULC8_9ZZZZ</name>
<accession>X0ULC8</accession>
<dbReference type="InterPro" id="IPR036866">
    <property type="entry name" value="RibonucZ/Hydroxyglut_hydro"/>
</dbReference>
<dbReference type="Gene3D" id="3.60.15.10">
    <property type="entry name" value="Ribonuclease Z/Hydroxyacylglutathione hydrolase-like"/>
    <property type="match status" value="1"/>
</dbReference>
<organism evidence="1">
    <name type="scientific">marine sediment metagenome</name>
    <dbReference type="NCBI Taxonomy" id="412755"/>
    <lineage>
        <taxon>unclassified sequences</taxon>
        <taxon>metagenomes</taxon>
        <taxon>ecological metagenomes</taxon>
    </lineage>
</organism>
<dbReference type="EMBL" id="BARS01025639">
    <property type="protein sequence ID" value="GAG06430.1"/>
    <property type="molecule type" value="Genomic_DNA"/>
</dbReference>
<dbReference type="AlphaFoldDB" id="X0ULC8"/>
<evidence type="ECO:0000313" key="1">
    <source>
        <dbReference type="EMBL" id="GAG06430.1"/>
    </source>
</evidence>
<sequence>LKEFDVQRLGLCHCTDLPAASVMAQEFGESFFFNRTGTIIDLP</sequence>
<gene>
    <name evidence="1" type="ORF">S01H1_40486</name>
</gene>